<dbReference type="GO" id="GO:0016491">
    <property type="term" value="F:oxidoreductase activity"/>
    <property type="evidence" value="ECO:0007669"/>
    <property type="project" value="UniProtKB-KW"/>
</dbReference>
<dbReference type="PANTHER" id="PTHR42783:SF3">
    <property type="entry name" value="GLUTAMATE SYNTHASE [NADPH] SMALL CHAIN-RELATED"/>
    <property type="match status" value="1"/>
</dbReference>
<keyword evidence="3" id="KW-1185">Reference proteome</keyword>
<reference evidence="2 3" key="1">
    <citation type="journal article" date="2012" name="Stand. Genomic Sci.">
        <title>Complete genome sequencing and analysis of Saprospira grandis str. Lewin, a predatory marine bacterium.</title>
        <authorList>
            <person name="Saw J.H."/>
            <person name="Yuryev A."/>
            <person name="Kanbe M."/>
            <person name="Hou S."/>
            <person name="Young A.G."/>
            <person name="Aizawa S."/>
            <person name="Alam M."/>
        </authorList>
    </citation>
    <scope>NUCLEOTIDE SEQUENCE [LARGE SCALE GENOMIC DNA]</scope>
    <source>
        <strain evidence="2 3">Lewin</strain>
    </source>
</reference>
<organism evidence="2 3">
    <name type="scientific">Saprospira grandis (strain Lewin)</name>
    <dbReference type="NCBI Taxonomy" id="984262"/>
    <lineage>
        <taxon>Bacteria</taxon>
        <taxon>Pseudomonadati</taxon>
        <taxon>Bacteroidota</taxon>
        <taxon>Saprospiria</taxon>
        <taxon>Saprospirales</taxon>
        <taxon>Saprospiraceae</taxon>
        <taxon>Saprospira</taxon>
    </lineage>
</organism>
<dbReference type="eggNOG" id="COG0243">
    <property type="taxonomic scope" value="Bacteria"/>
</dbReference>
<dbReference type="Pfam" id="PF13247">
    <property type="entry name" value="Fer4_11"/>
    <property type="match status" value="1"/>
</dbReference>
<dbReference type="RefSeq" id="WP_015691885.1">
    <property type="nucleotide sequence ID" value="NC_016940.1"/>
</dbReference>
<dbReference type="HOGENOM" id="CLU_306470_0_0_10"/>
<keyword evidence="2" id="KW-0560">Oxidoreductase</keyword>
<feature type="domain" description="4Fe-4S ferredoxin-type" evidence="1">
    <location>
        <begin position="866"/>
        <end position="896"/>
    </location>
</feature>
<proteinExistence type="predicted"/>
<dbReference type="SUPFAM" id="SSF54862">
    <property type="entry name" value="4Fe-4S ferredoxins"/>
    <property type="match status" value="1"/>
</dbReference>
<sequence length="1121" mass="123103">MSKQENTNKVWVSVEDLTQDAEFIKAQQNEFPASEEQTEGEGPSRRDFLKYVGFGLGAATLASCEIPVKRAIPYLVKPEEIVPGVATYYASTFLNGGDCVPVLVKTREGRPIKIEGHPNAFTQGGTCARTQASVLDLYDTNRIKSAGKVAGDKYEEMSWTALDKEAKKALSAASKVAIVSHTVLSPSLERAIADFKATYAGAEHIQYDPFSSSALLEANKEMYGKSAIPNYRFEQAKCIVGIDCDFLGTWISPTEYAVDYVKSRKQNFSMKKFEETDGKIASTVAEDMSVHIQFEAHMSVTGSNADHRVLIKPSEQAMAVKALYNEVAALTGNSGGAASAKFSWAKANKAIKSTAKKLVAAAKTGALVVCGINDVNIQKVVNGINEMLGAYGKTIIWSGYSKQRKGNDTSIKNLVNNLGNYDAVIVMGANPAYDLPALAAKFATALKKLTEAKKFTVSFNRSLDETASLCQYVAPDHHYLEAWGDANPKQGEYYLVQPTINPLFKTRAAGQTLLTWANKAMKGEQPYFEYIKAFWTSELFAAQNRFMTKASFWTNVLHDGMLKLSNPDAAPGIKATVAAAPVEEAKEGEETTVTAVPTPSEKEETVEEVAPVASSGALSIAQSALSSLSEKSSDALEVVFYETVTLGSGEYANNPWLQEMPDPVMRTTWDNFIAIPIKWDGDNDYTTPYGNLKDGDIAEIKIGENTYQLPVIRQFGQHPNTIAIALGYGRTKAGKAGSLVGKNLFPECKNFTYSSASVSAPTKVGRDSQFACVQMHHTYGLTSKDESGKTIVDESTGKPFNVDEQVLGHRGFQGSLTNRSVFFQSSAQDLESGLKELHAKRKSYQHLNEKGLYPDRNEVYGTGHWWAMAIDLNACTGCGACTVACMAENNVPVVGKFEVSKAHEMTWLRIDRYYYGDEETPNTAYMPMMCQHCDNAPCENVCPVAATNHSSEGLNQMTYNRCIGTRYCANNCPYKVRRFNWLDYTSADTFALNEVDMNRGMENDEYYTYMTDNLTRMVLNPDVTVRSRGVIEKCSFCVQRLQEAKLTAKVEGRRLMDGDAKVACQTACGTGAISFGDRNDKDSQVVAWMESARGYLALEEVNVRSAVTYLMKVQNTDVNFA</sequence>
<dbReference type="EC" id="1.2.7.-" evidence="2"/>
<dbReference type="SUPFAM" id="SSF53706">
    <property type="entry name" value="Formate dehydrogenase/DMSO reductase, domains 1-3"/>
    <property type="match status" value="1"/>
</dbReference>
<dbReference type="EMBL" id="CP002831">
    <property type="protein sequence ID" value="AFC24249.1"/>
    <property type="molecule type" value="Genomic_DNA"/>
</dbReference>
<dbReference type="InterPro" id="IPR030948">
    <property type="entry name" value="TAT_var_transloc_signal_dom"/>
</dbReference>
<dbReference type="NCBIfam" id="TIGR04519">
    <property type="entry name" value="MoCo_extend_TAT"/>
    <property type="match status" value="1"/>
</dbReference>
<evidence type="ECO:0000259" key="1">
    <source>
        <dbReference type="PROSITE" id="PS51379"/>
    </source>
</evidence>
<accession>H6L977</accession>
<dbReference type="Gene3D" id="3.30.70.20">
    <property type="match status" value="2"/>
</dbReference>
<dbReference type="AlphaFoldDB" id="H6L977"/>
<dbReference type="InterPro" id="IPR017896">
    <property type="entry name" value="4Fe4S_Fe-S-bd"/>
</dbReference>
<dbReference type="KEGG" id="sgn:SGRA_1514"/>
<dbReference type="OrthoDB" id="9779457at2"/>
<dbReference type="STRING" id="984262.SGRA_1514"/>
<dbReference type="CDD" id="cd10551">
    <property type="entry name" value="PsrB"/>
    <property type="match status" value="1"/>
</dbReference>
<dbReference type="InterPro" id="IPR006311">
    <property type="entry name" value="TAT_signal"/>
</dbReference>
<feature type="domain" description="4Fe-4S ferredoxin-type" evidence="1">
    <location>
        <begin position="953"/>
        <end position="982"/>
    </location>
</feature>
<dbReference type="Pfam" id="PF12797">
    <property type="entry name" value="Fer4_2"/>
    <property type="match status" value="1"/>
</dbReference>
<dbReference type="eggNOG" id="COG0437">
    <property type="taxonomic scope" value="Bacteria"/>
</dbReference>
<dbReference type="Proteomes" id="UP000007519">
    <property type="component" value="Chromosome"/>
</dbReference>
<gene>
    <name evidence="2" type="ordered locus">SGRA_1514</name>
</gene>
<protein>
    <submittedName>
        <fullName evidence="2">Iron-sulfur binding oxidoreductase</fullName>
        <ecNumber evidence="2">1.2.7.-</ecNumber>
    </submittedName>
</protein>
<dbReference type="Gene3D" id="3.40.50.740">
    <property type="match status" value="1"/>
</dbReference>
<dbReference type="PROSITE" id="PS51379">
    <property type="entry name" value="4FE4S_FER_2"/>
    <property type="match status" value="2"/>
</dbReference>
<evidence type="ECO:0000313" key="2">
    <source>
        <dbReference type="EMBL" id="AFC24249.1"/>
    </source>
</evidence>
<evidence type="ECO:0000313" key="3">
    <source>
        <dbReference type="Proteomes" id="UP000007519"/>
    </source>
</evidence>
<dbReference type="Gene3D" id="3.30.200.210">
    <property type="match status" value="1"/>
</dbReference>
<dbReference type="PANTHER" id="PTHR42783">
    <property type="entry name" value="GLUTAMATE SYNTHASE [NADPH] SMALL CHAIN"/>
    <property type="match status" value="1"/>
</dbReference>
<name>H6L977_SAPGL</name>
<dbReference type="Gene3D" id="3.30.2070.10">
    <property type="entry name" value="Formate dehydrogenase/DMSO reductase"/>
    <property type="match status" value="1"/>
</dbReference>
<dbReference type="PROSITE" id="PS51318">
    <property type="entry name" value="TAT"/>
    <property type="match status" value="1"/>
</dbReference>